<organism evidence="1 2">
    <name type="scientific">Dreissena polymorpha</name>
    <name type="common">Zebra mussel</name>
    <name type="synonym">Mytilus polymorpha</name>
    <dbReference type="NCBI Taxonomy" id="45954"/>
    <lineage>
        <taxon>Eukaryota</taxon>
        <taxon>Metazoa</taxon>
        <taxon>Spiralia</taxon>
        <taxon>Lophotrochozoa</taxon>
        <taxon>Mollusca</taxon>
        <taxon>Bivalvia</taxon>
        <taxon>Autobranchia</taxon>
        <taxon>Heteroconchia</taxon>
        <taxon>Euheterodonta</taxon>
        <taxon>Imparidentia</taxon>
        <taxon>Neoheterodontei</taxon>
        <taxon>Myida</taxon>
        <taxon>Dreissenoidea</taxon>
        <taxon>Dreissenidae</taxon>
        <taxon>Dreissena</taxon>
    </lineage>
</organism>
<name>A0A9D4L6R4_DREPO</name>
<accession>A0A9D4L6R4</accession>
<sequence length="85" mass="9445">MGHGKSGTFPGRLVARDFRTCFFLTVRLIRFVAFVDGRAQGGAIPSGLFPCVWIDCKGVQLDFESIFEEFFAYDGTVGHASARHR</sequence>
<dbReference type="EMBL" id="JAIWYP010000003">
    <property type="protein sequence ID" value="KAH3852273.1"/>
    <property type="molecule type" value="Genomic_DNA"/>
</dbReference>
<gene>
    <name evidence="1" type="ORF">DPMN_094776</name>
</gene>
<proteinExistence type="predicted"/>
<evidence type="ECO:0000313" key="2">
    <source>
        <dbReference type="Proteomes" id="UP000828390"/>
    </source>
</evidence>
<dbReference type="Proteomes" id="UP000828390">
    <property type="component" value="Unassembled WGS sequence"/>
</dbReference>
<keyword evidence="2" id="KW-1185">Reference proteome</keyword>
<protein>
    <submittedName>
        <fullName evidence="1">Uncharacterized protein</fullName>
    </submittedName>
</protein>
<comment type="caution">
    <text evidence="1">The sequence shown here is derived from an EMBL/GenBank/DDBJ whole genome shotgun (WGS) entry which is preliminary data.</text>
</comment>
<reference evidence="1" key="1">
    <citation type="journal article" date="2019" name="bioRxiv">
        <title>The Genome of the Zebra Mussel, Dreissena polymorpha: A Resource for Invasive Species Research.</title>
        <authorList>
            <person name="McCartney M.A."/>
            <person name="Auch B."/>
            <person name="Kono T."/>
            <person name="Mallez S."/>
            <person name="Zhang Y."/>
            <person name="Obille A."/>
            <person name="Becker A."/>
            <person name="Abrahante J.E."/>
            <person name="Garbe J."/>
            <person name="Badalamenti J.P."/>
            <person name="Herman A."/>
            <person name="Mangelson H."/>
            <person name="Liachko I."/>
            <person name="Sullivan S."/>
            <person name="Sone E.D."/>
            <person name="Koren S."/>
            <person name="Silverstein K.A.T."/>
            <person name="Beckman K.B."/>
            <person name="Gohl D.M."/>
        </authorList>
    </citation>
    <scope>NUCLEOTIDE SEQUENCE</scope>
    <source>
        <strain evidence="1">Duluth1</strain>
        <tissue evidence="1">Whole animal</tissue>
    </source>
</reference>
<reference evidence="1" key="2">
    <citation type="submission" date="2020-11" db="EMBL/GenBank/DDBJ databases">
        <authorList>
            <person name="McCartney M.A."/>
            <person name="Auch B."/>
            <person name="Kono T."/>
            <person name="Mallez S."/>
            <person name="Becker A."/>
            <person name="Gohl D.M."/>
            <person name="Silverstein K.A.T."/>
            <person name="Koren S."/>
            <person name="Bechman K.B."/>
            <person name="Herman A."/>
            <person name="Abrahante J.E."/>
            <person name="Garbe J."/>
        </authorList>
    </citation>
    <scope>NUCLEOTIDE SEQUENCE</scope>
    <source>
        <strain evidence="1">Duluth1</strain>
        <tissue evidence="1">Whole animal</tissue>
    </source>
</reference>
<evidence type="ECO:0000313" key="1">
    <source>
        <dbReference type="EMBL" id="KAH3852273.1"/>
    </source>
</evidence>
<dbReference type="AlphaFoldDB" id="A0A9D4L6R4"/>